<organism evidence="2 3">
    <name type="scientific">Helianthus annuus</name>
    <name type="common">Common sunflower</name>
    <dbReference type="NCBI Taxonomy" id="4232"/>
    <lineage>
        <taxon>Eukaryota</taxon>
        <taxon>Viridiplantae</taxon>
        <taxon>Streptophyta</taxon>
        <taxon>Embryophyta</taxon>
        <taxon>Tracheophyta</taxon>
        <taxon>Spermatophyta</taxon>
        <taxon>Magnoliopsida</taxon>
        <taxon>eudicotyledons</taxon>
        <taxon>Gunneridae</taxon>
        <taxon>Pentapetalae</taxon>
        <taxon>asterids</taxon>
        <taxon>campanulids</taxon>
        <taxon>Asterales</taxon>
        <taxon>Asteraceae</taxon>
        <taxon>Asteroideae</taxon>
        <taxon>Heliantheae alliance</taxon>
        <taxon>Heliantheae</taxon>
        <taxon>Helianthus</taxon>
    </lineage>
</organism>
<dbReference type="Gramene" id="mRNA:HanXRQr2_Chr03g0105851">
    <property type="protein sequence ID" value="mRNA:HanXRQr2_Chr03g0105851"/>
    <property type="gene ID" value="HanXRQr2_Chr03g0105851"/>
</dbReference>
<dbReference type="OrthoDB" id="641808at2759"/>
<protein>
    <submittedName>
        <fullName evidence="2">Uncharacterized protein</fullName>
    </submittedName>
</protein>
<dbReference type="InParanoid" id="A0A251V760"/>
<evidence type="ECO:0000313" key="1">
    <source>
        <dbReference type="EMBL" id="KAF5814032.1"/>
    </source>
</evidence>
<reference evidence="2" key="2">
    <citation type="submission" date="2017-02" db="EMBL/GenBank/DDBJ databases">
        <title>Sunflower complete genome.</title>
        <authorList>
            <person name="Langlade N."/>
            <person name="Munos S."/>
        </authorList>
    </citation>
    <scope>NUCLEOTIDE SEQUENCE [LARGE SCALE GENOMIC DNA]</scope>
    <source>
        <tissue evidence="2">Leaves</tissue>
    </source>
</reference>
<dbReference type="AlphaFoldDB" id="A0A251V760"/>
<reference evidence="1 3" key="1">
    <citation type="journal article" date="2017" name="Nature">
        <title>The sunflower genome provides insights into oil metabolism, flowering and Asterid evolution.</title>
        <authorList>
            <person name="Badouin H."/>
            <person name="Gouzy J."/>
            <person name="Grassa C.J."/>
            <person name="Murat F."/>
            <person name="Staton S.E."/>
            <person name="Cottret L."/>
            <person name="Lelandais-Briere C."/>
            <person name="Owens G.L."/>
            <person name="Carrere S."/>
            <person name="Mayjonade B."/>
            <person name="Legrand L."/>
            <person name="Gill N."/>
            <person name="Kane N.C."/>
            <person name="Bowers J.E."/>
            <person name="Hubner S."/>
            <person name="Bellec A."/>
            <person name="Berard A."/>
            <person name="Berges H."/>
            <person name="Blanchet N."/>
            <person name="Boniface M.C."/>
            <person name="Brunel D."/>
            <person name="Catrice O."/>
            <person name="Chaidir N."/>
            <person name="Claudel C."/>
            <person name="Donnadieu C."/>
            <person name="Faraut T."/>
            <person name="Fievet G."/>
            <person name="Helmstetter N."/>
            <person name="King M."/>
            <person name="Knapp S.J."/>
            <person name="Lai Z."/>
            <person name="Le Paslier M.C."/>
            <person name="Lippi Y."/>
            <person name="Lorenzon L."/>
            <person name="Mandel J.R."/>
            <person name="Marage G."/>
            <person name="Marchand G."/>
            <person name="Marquand E."/>
            <person name="Bret-Mestries E."/>
            <person name="Morien E."/>
            <person name="Nambeesan S."/>
            <person name="Nguyen T."/>
            <person name="Pegot-Espagnet P."/>
            <person name="Pouilly N."/>
            <person name="Raftis F."/>
            <person name="Sallet E."/>
            <person name="Schiex T."/>
            <person name="Thomas J."/>
            <person name="Vandecasteele C."/>
            <person name="Vares D."/>
            <person name="Vear F."/>
            <person name="Vautrin S."/>
            <person name="Crespi M."/>
            <person name="Mangin B."/>
            <person name="Burke J.M."/>
            <person name="Salse J."/>
            <person name="Munos S."/>
            <person name="Vincourt P."/>
            <person name="Rieseberg L.H."/>
            <person name="Langlade N.B."/>
        </authorList>
    </citation>
    <scope>NUCLEOTIDE SEQUENCE [LARGE SCALE GENOMIC DNA]</scope>
    <source>
        <strain evidence="3">cv. SF193</strain>
        <tissue evidence="1">Leaves</tissue>
    </source>
</reference>
<reference evidence="1" key="3">
    <citation type="submission" date="2020-06" db="EMBL/GenBank/DDBJ databases">
        <title>Helianthus annuus Genome sequencing and assembly Release 2.</title>
        <authorList>
            <person name="Gouzy J."/>
            <person name="Langlade N."/>
            <person name="Munos S."/>
        </authorList>
    </citation>
    <scope>NUCLEOTIDE SEQUENCE</scope>
    <source>
        <tissue evidence="1">Leaves</tissue>
    </source>
</reference>
<name>A0A251V760_HELAN</name>
<dbReference type="OMA" id="NELRACF"/>
<dbReference type="InterPro" id="IPR012881">
    <property type="entry name" value="DUF1685"/>
</dbReference>
<sequence>MANSKNPLPILFKNSSWTADIHRDIEWEKMKLKQRRRNLHRRSMSADAASEFDVTDDDINELRACFELGFGLDPAIELDPKLKRAFPALELYVAVNRQFNGRDLSRSSSIDSDCSSSSGVSSRLIVDPSDNPKMVKMRLKRWAQVVACSVHEAFTQPTIEFAE</sequence>
<dbReference type="PANTHER" id="PTHR31865">
    <property type="entry name" value="OSJNBA0071G03.3 PROTEIN"/>
    <property type="match status" value="1"/>
</dbReference>
<gene>
    <name evidence="2" type="ORF">HannXRQ_Chr03g0075851</name>
    <name evidence="1" type="ORF">HanXRQr2_Chr03g0105851</name>
</gene>
<dbReference type="Pfam" id="PF07939">
    <property type="entry name" value="DUF1685"/>
    <property type="match status" value="1"/>
</dbReference>
<dbReference type="PANTHER" id="PTHR31865:SF70">
    <property type="match status" value="1"/>
</dbReference>
<evidence type="ECO:0000313" key="2">
    <source>
        <dbReference type="EMBL" id="OTG31458.1"/>
    </source>
</evidence>
<dbReference type="EMBL" id="MNCJ02000318">
    <property type="protein sequence ID" value="KAF5814032.1"/>
    <property type="molecule type" value="Genomic_DNA"/>
</dbReference>
<proteinExistence type="predicted"/>
<accession>A0A251V760</accession>
<keyword evidence="3" id="KW-1185">Reference proteome</keyword>
<evidence type="ECO:0000313" key="3">
    <source>
        <dbReference type="Proteomes" id="UP000215914"/>
    </source>
</evidence>
<dbReference type="Proteomes" id="UP000215914">
    <property type="component" value="Chromosome 3"/>
</dbReference>
<dbReference type="EMBL" id="CM007892">
    <property type="protein sequence ID" value="OTG31458.1"/>
    <property type="molecule type" value="Genomic_DNA"/>
</dbReference>